<dbReference type="AlphaFoldDB" id="A0A0G0SS62"/>
<dbReference type="GO" id="GO:0006355">
    <property type="term" value="P:regulation of DNA-templated transcription"/>
    <property type="evidence" value="ECO:0007669"/>
    <property type="project" value="InterPro"/>
</dbReference>
<evidence type="ECO:0000313" key="2">
    <source>
        <dbReference type="EMBL" id="KKR28462.1"/>
    </source>
</evidence>
<name>A0A0G0SS62_9BACT</name>
<gene>
    <name evidence="2" type="ORF">UT61_C0049G0005</name>
</gene>
<proteinExistence type="predicted"/>
<dbReference type="Proteomes" id="UP000034793">
    <property type="component" value="Unassembled WGS sequence"/>
</dbReference>
<sequence>MNYARTTLTLDPDILKEAKKLAADEKKPLKGVIEAALKNYLEQKVKTKKLTLADFPAFNLGRVNEKLINRENLYGDYLDRKFPPISKK</sequence>
<dbReference type="EMBL" id="LBXL01000049">
    <property type="protein sequence ID" value="KKR28462.1"/>
    <property type="molecule type" value="Genomic_DNA"/>
</dbReference>
<dbReference type="Pfam" id="PF01402">
    <property type="entry name" value="RHH_1"/>
    <property type="match status" value="1"/>
</dbReference>
<reference evidence="2 3" key="1">
    <citation type="journal article" date="2015" name="Nature">
        <title>rRNA introns, odd ribosomes, and small enigmatic genomes across a large radiation of phyla.</title>
        <authorList>
            <person name="Brown C.T."/>
            <person name="Hug L.A."/>
            <person name="Thomas B.C."/>
            <person name="Sharon I."/>
            <person name="Castelle C.J."/>
            <person name="Singh A."/>
            <person name="Wilkins M.J."/>
            <person name="Williams K.H."/>
            <person name="Banfield J.F."/>
        </authorList>
    </citation>
    <scope>NUCLEOTIDE SEQUENCE [LARGE SCALE GENOMIC DNA]</scope>
</reference>
<evidence type="ECO:0000313" key="3">
    <source>
        <dbReference type="Proteomes" id="UP000034793"/>
    </source>
</evidence>
<dbReference type="InterPro" id="IPR002145">
    <property type="entry name" value="CopG"/>
</dbReference>
<comment type="caution">
    <text evidence="2">The sequence shown here is derived from an EMBL/GenBank/DDBJ whole genome shotgun (WGS) entry which is preliminary data.</text>
</comment>
<organism evidence="2 3">
    <name type="scientific">Candidatus Woesebacteria bacterium GW2011_GWA1_39_8</name>
    <dbReference type="NCBI Taxonomy" id="1618552"/>
    <lineage>
        <taxon>Bacteria</taxon>
        <taxon>Candidatus Woeseibacteriota</taxon>
    </lineage>
</organism>
<evidence type="ECO:0000259" key="1">
    <source>
        <dbReference type="Pfam" id="PF01402"/>
    </source>
</evidence>
<protein>
    <recommendedName>
        <fullName evidence="1">Ribbon-helix-helix protein CopG domain-containing protein</fullName>
    </recommendedName>
</protein>
<feature type="domain" description="Ribbon-helix-helix protein CopG" evidence="1">
    <location>
        <begin position="5"/>
        <end position="44"/>
    </location>
</feature>
<accession>A0A0G0SS62</accession>